<dbReference type="GO" id="GO:0005975">
    <property type="term" value="P:carbohydrate metabolic process"/>
    <property type="evidence" value="ECO:0007669"/>
    <property type="project" value="InterPro"/>
</dbReference>
<dbReference type="Gene3D" id="3.40.50.1360">
    <property type="match status" value="1"/>
</dbReference>
<keyword evidence="7" id="KW-1185">Reference proteome</keyword>
<gene>
    <name evidence="4 6" type="primary">nagB</name>
    <name evidence="6" type="ORF">CTKZ_33230</name>
</gene>
<dbReference type="InterPro" id="IPR006148">
    <property type="entry name" value="Glc/Gal-6P_isomerase"/>
</dbReference>
<dbReference type="OrthoDB" id="9791139at2"/>
<comment type="similarity">
    <text evidence="4">Belongs to the glucosamine/galactosamine-6-phosphate isomerase family. NagB subfamily.</text>
</comment>
<dbReference type="GO" id="GO:0042802">
    <property type="term" value="F:identical protein binding"/>
    <property type="evidence" value="ECO:0007669"/>
    <property type="project" value="TreeGrafter"/>
</dbReference>
<keyword evidence="2 4" id="KW-0378">Hydrolase</keyword>
<comment type="activity regulation">
    <text evidence="4">Allosterically activated by N-acetylglucosamine 6-phosphate (GlcNAc6P).</text>
</comment>
<dbReference type="PANTHER" id="PTHR11280">
    <property type="entry name" value="GLUCOSAMINE-6-PHOSPHATE ISOMERASE"/>
    <property type="match status" value="1"/>
</dbReference>
<protein>
    <recommendedName>
        <fullName evidence="4">Glucosamine-6-phosphate deaminase</fullName>
        <ecNumber evidence="4">3.5.99.6</ecNumber>
    </recommendedName>
    <alternativeName>
        <fullName evidence="4">GlcN6P deaminase</fullName>
        <shortName evidence="4">GNPDA</shortName>
    </alternativeName>
    <alternativeName>
        <fullName evidence="4">Glucosamine-6-phosphate isomerase</fullName>
    </alternativeName>
</protein>
<comment type="caution">
    <text evidence="6">The sequence shown here is derived from an EMBL/GenBank/DDBJ whole genome shotgun (WGS) entry which is preliminary data.</text>
</comment>
<dbReference type="AlphaFoldDB" id="A0A401V4G3"/>
<evidence type="ECO:0000256" key="1">
    <source>
        <dbReference type="ARBA" id="ARBA00000644"/>
    </source>
</evidence>
<dbReference type="PANTHER" id="PTHR11280:SF5">
    <property type="entry name" value="GLUCOSAMINE-6-PHOSPHATE ISOMERASE"/>
    <property type="match status" value="1"/>
</dbReference>
<dbReference type="Pfam" id="PF01182">
    <property type="entry name" value="Glucosamine_iso"/>
    <property type="match status" value="1"/>
</dbReference>
<evidence type="ECO:0000313" key="6">
    <source>
        <dbReference type="EMBL" id="GCD21761.1"/>
    </source>
</evidence>
<feature type="active site" description="Proton acceptor; for ring-opening step" evidence="4">
    <location>
        <position position="137"/>
    </location>
</feature>
<dbReference type="InterPro" id="IPR004547">
    <property type="entry name" value="Glucosamine6P_isomerase"/>
</dbReference>
<dbReference type="InterPro" id="IPR018321">
    <property type="entry name" value="Glucosamine6P_isomerase_CS"/>
</dbReference>
<reference evidence="6 7" key="1">
    <citation type="submission" date="2018-11" db="EMBL/GenBank/DDBJ databases">
        <title>Draft genome sequence of Cellulomonas takizawaensis strain TKZ-21.</title>
        <authorList>
            <person name="Yamamura H."/>
            <person name="Hayashi T."/>
            <person name="Hamada M."/>
            <person name="Serisawa Y."/>
            <person name="Matsuyama K."/>
            <person name="Nakagawa Y."/>
            <person name="Otoguro M."/>
            <person name="Yanagida F."/>
            <person name="Hayakawa M."/>
        </authorList>
    </citation>
    <scope>NUCLEOTIDE SEQUENCE [LARGE SCALE GENOMIC DNA]</scope>
    <source>
        <strain evidence="6 7">TKZ-21</strain>
    </source>
</reference>
<evidence type="ECO:0000256" key="2">
    <source>
        <dbReference type="ARBA" id="ARBA00022801"/>
    </source>
</evidence>
<organism evidence="6 7">
    <name type="scientific">Cellulomonas algicola</name>
    <dbReference type="NCBI Taxonomy" id="2071633"/>
    <lineage>
        <taxon>Bacteria</taxon>
        <taxon>Bacillati</taxon>
        <taxon>Actinomycetota</taxon>
        <taxon>Actinomycetes</taxon>
        <taxon>Micrococcales</taxon>
        <taxon>Cellulomonadaceae</taxon>
        <taxon>Cellulomonas</taxon>
    </lineage>
</organism>
<dbReference type="Proteomes" id="UP000288246">
    <property type="component" value="Unassembled WGS sequence"/>
</dbReference>
<feature type="site" description="Part of the allosteric site" evidence="4">
    <location>
        <position position="155"/>
    </location>
</feature>
<comment type="function">
    <text evidence="4">Catalyzes the reversible isomerization-deamination of glucosamine 6-phosphate (GlcN6P) to form fructose 6-phosphate (Fru6P) and ammonium ion.</text>
</comment>
<feature type="active site" description="For ring-opening step" evidence="4">
    <location>
        <position position="135"/>
    </location>
</feature>
<keyword evidence="3 4" id="KW-0119">Carbohydrate metabolism</keyword>
<proteinExistence type="inferred from homology"/>
<feature type="active site" description="For ring-opening step" evidence="4">
    <location>
        <position position="142"/>
    </location>
</feature>
<dbReference type="GO" id="GO:0005737">
    <property type="term" value="C:cytoplasm"/>
    <property type="evidence" value="ECO:0007669"/>
    <property type="project" value="TreeGrafter"/>
</dbReference>
<dbReference type="GO" id="GO:0006043">
    <property type="term" value="P:glucosamine catabolic process"/>
    <property type="evidence" value="ECO:0007669"/>
    <property type="project" value="TreeGrafter"/>
</dbReference>
<evidence type="ECO:0000256" key="4">
    <source>
        <dbReference type="HAMAP-Rule" id="MF_01241"/>
    </source>
</evidence>
<comment type="pathway">
    <text evidence="4">Amino-sugar metabolism; N-acetylneuraminate degradation; D-fructose 6-phosphate from N-acetylneuraminate: step 5/5.</text>
</comment>
<dbReference type="InterPro" id="IPR037171">
    <property type="entry name" value="NagB/RpiA_transferase-like"/>
</dbReference>
<name>A0A401V4G3_9CELL</name>
<dbReference type="PROSITE" id="PS01161">
    <property type="entry name" value="GLC_GALNAC_ISOMERASE"/>
    <property type="match status" value="1"/>
</dbReference>
<dbReference type="NCBIfam" id="NF001684">
    <property type="entry name" value="PRK00443.1-4"/>
    <property type="match status" value="1"/>
</dbReference>
<dbReference type="NCBIfam" id="TIGR00502">
    <property type="entry name" value="nagB"/>
    <property type="match status" value="1"/>
</dbReference>
<dbReference type="GO" id="GO:0019262">
    <property type="term" value="P:N-acetylneuraminate catabolic process"/>
    <property type="evidence" value="ECO:0007669"/>
    <property type="project" value="UniProtKB-UniRule"/>
</dbReference>
<dbReference type="EC" id="3.5.99.6" evidence="4"/>
<dbReference type="HAMAP" id="MF_01241">
    <property type="entry name" value="GlcN6P_deamin"/>
    <property type="match status" value="1"/>
</dbReference>
<dbReference type="EMBL" id="BHYL01000340">
    <property type="protein sequence ID" value="GCD21761.1"/>
    <property type="molecule type" value="Genomic_DNA"/>
</dbReference>
<dbReference type="FunFam" id="3.40.50.1360:FF:000003">
    <property type="entry name" value="Glucosamine-6-phosphate deaminase"/>
    <property type="match status" value="1"/>
</dbReference>
<comment type="caution">
    <text evidence="4">Lacks conserved residue(s) required for the propagation of feature annotation.</text>
</comment>
<keyword evidence="4" id="KW-0021">Allosteric enzyme</keyword>
<evidence type="ECO:0000259" key="5">
    <source>
        <dbReference type="Pfam" id="PF01182"/>
    </source>
</evidence>
<feature type="site" description="Part of the allosteric site" evidence="4">
    <location>
        <position position="152"/>
    </location>
</feature>
<dbReference type="UniPathway" id="UPA00629">
    <property type="reaction ID" value="UER00684"/>
</dbReference>
<feature type="domain" description="Glucosamine/galactosamine-6-phosphate isomerase" evidence="5">
    <location>
        <begin position="8"/>
        <end position="226"/>
    </location>
</feature>
<evidence type="ECO:0000256" key="3">
    <source>
        <dbReference type="ARBA" id="ARBA00023277"/>
    </source>
</evidence>
<evidence type="ECO:0000313" key="7">
    <source>
        <dbReference type="Proteomes" id="UP000288246"/>
    </source>
</evidence>
<dbReference type="CDD" id="cd01399">
    <property type="entry name" value="GlcN6P_deaminase"/>
    <property type="match status" value="1"/>
</dbReference>
<dbReference type="GO" id="GO:0004342">
    <property type="term" value="F:glucosamine-6-phosphate deaminase activity"/>
    <property type="evidence" value="ECO:0007669"/>
    <property type="project" value="UniProtKB-UniRule"/>
</dbReference>
<feature type="site" description="Part of the allosteric site" evidence="4">
    <location>
        <position position="145"/>
    </location>
</feature>
<feature type="active site" description="Proton acceptor; for enolization step" evidence="4">
    <location>
        <position position="66"/>
    </location>
</feature>
<comment type="catalytic activity">
    <reaction evidence="1 4">
        <text>alpha-D-glucosamine 6-phosphate + H2O = beta-D-fructose 6-phosphate + NH4(+)</text>
        <dbReference type="Rhea" id="RHEA:12172"/>
        <dbReference type="ChEBI" id="CHEBI:15377"/>
        <dbReference type="ChEBI" id="CHEBI:28938"/>
        <dbReference type="ChEBI" id="CHEBI:57634"/>
        <dbReference type="ChEBI" id="CHEBI:75989"/>
        <dbReference type="EC" id="3.5.99.6"/>
    </reaction>
</comment>
<feature type="site" description="Part of the allosteric site" evidence="4">
    <location>
        <position position="154"/>
    </location>
</feature>
<sequence>MEVVIAPAAQLAVIAADAVERLLRARPTAVLGLATGSSPLAVYDELARRYADEGLSFAHARAFMLDEYVGLPADHPERYRNVIEKEIASRVDFAEGAVQGPDGLAEDVPAACAAYEQAIADAGGVDLQILGIGTDGHVAFNEPGSSLASRTRIKTLTRQTREDNARFFGGDVDQVPTHCLTQGLATIMAARHLVLLATGRGKAEAVHQLAEGPVSAMWPATVLQHHPHVTVLVDDAAASRLQLADYYRETYAAKPGWQGL</sequence>
<dbReference type="GO" id="GO:0006046">
    <property type="term" value="P:N-acetylglucosamine catabolic process"/>
    <property type="evidence" value="ECO:0007669"/>
    <property type="project" value="UniProtKB-UniRule"/>
</dbReference>
<dbReference type="SUPFAM" id="SSF100950">
    <property type="entry name" value="NagB/RpiA/CoA transferase-like"/>
    <property type="match status" value="1"/>
</dbReference>
<dbReference type="RefSeq" id="WP_124344286.1">
    <property type="nucleotide sequence ID" value="NZ_BHYL01000340.1"/>
</dbReference>
<accession>A0A401V4G3</accession>